<dbReference type="AlphaFoldDB" id="A0A7V1LY63"/>
<name>A0A7V1LY63_CALAY</name>
<dbReference type="InterPro" id="IPR013783">
    <property type="entry name" value="Ig-like_fold"/>
</dbReference>
<comment type="caution">
    <text evidence="3">The sequence shown here is derived from an EMBL/GenBank/DDBJ whole genome shotgun (WGS) entry which is preliminary data.</text>
</comment>
<sequence>MTRKSIFSFRGFKISMVLLFIFFAQTIPVAQTLKFDFFTTLPSQQGWSYYSNSSAPESEYFSIEDSMLIQNTYQRGNYWAEYMLPLNSIVNPDTNWSLQIRARVIQVEDPNKPFGYFFNVSQNEKVFGFQITKTEVNIKNSGQDIRIGPFDNTVFHDYILEGDQNGNWVLYIDNEKQAEGVAVPFEQLSTIPKYDLAFGDGTSSESANAHGELASYVFKQYRPFIKADFVADTLIGKDSLLVHFTDFSVTDSLDSILTWDWDFNGDGIIDSDEQNPVHFYDSPGVYSVSLSVSSSKANDHIFKENYIKIFGDRPKILSITDIPYDQGGWVKVRFQKSILDDDSLSFNKSSSARFYTVELKDGEDWMAAKTTVAYGKDIYSVLVPTTKNRDHNSDGIIEFRVIAAMDDGNYVSDVETGYSIDNLSPAPPIVSISTTTSESIRLEWQSSWETDFKYYSVYKGTNGVDYNLQTQLVDTFYIDTNISKDTEYFYVVTATDFSGNESLFSSSVSTVISNLKEESIYPDRYFLGQNYPNPFNPSTTIQYGLKESAKVRIIVMDISGRLIKELINKKQSPGTHLIRWNGRNILGEKVSTGIYFYNFQIKNGPSFTKKMMLIQ</sequence>
<dbReference type="InterPro" id="IPR035986">
    <property type="entry name" value="PKD_dom_sf"/>
</dbReference>
<dbReference type="InterPro" id="IPR036116">
    <property type="entry name" value="FN3_sf"/>
</dbReference>
<organism evidence="3">
    <name type="scientific">Caldithrix abyssi</name>
    <dbReference type="NCBI Taxonomy" id="187145"/>
    <lineage>
        <taxon>Bacteria</taxon>
        <taxon>Pseudomonadati</taxon>
        <taxon>Calditrichota</taxon>
        <taxon>Calditrichia</taxon>
        <taxon>Calditrichales</taxon>
        <taxon>Calditrichaceae</taxon>
        <taxon>Caldithrix</taxon>
    </lineage>
</organism>
<dbReference type="SUPFAM" id="SSF49265">
    <property type="entry name" value="Fibronectin type III"/>
    <property type="match status" value="1"/>
</dbReference>
<dbReference type="InterPro" id="IPR022409">
    <property type="entry name" value="PKD/Chitinase_dom"/>
</dbReference>
<proteinExistence type="predicted"/>
<evidence type="ECO:0000259" key="1">
    <source>
        <dbReference type="PROSITE" id="PS50093"/>
    </source>
</evidence>
<dbReference type="InterPro" id="IPR000601">
    <property type="entry name" value="PKD_dom"/>
</dbReference>
<dbReference type="SMART" id="SM00060">
    <property type="entry name" value="FN3"/>
    <property type="match status" value="1"/>
</dbReference>
<dbReference type="PROSITE" id="PS50093">
    <property type="entry name" value="PKD"/>
    <property type="match status" value="1"/>
</dbReference>
<dbReference type="Pfam" id="PF18962">
    <property type="entry name" value="Por_Secre_tail"/>
    <property type="match status" value="1"/>
</dbReference>
<dbReference type="CDD" id="cd00063">
    <property type="entry name" value="FN3"/>
    <property type="match status" value="1"/>
</dbReference>
<accession>A0A7V1LY63</accession>
<dbReference type="SMART" id="SM00089">
    <property type="entry name" value="PKD"/>
    <property type="match status" value="1"/>
</dbReference>
<dbReference type="InterPro" id="IPR026444">
    <property type="entry name" value="Secre_tail"/>
</dbReference>
<gene>
    <name evidence="3" type="ORF">ENJ10_03520</name>
</gene>
<reference evidence="3" key="1">
    <citation type="journal article" date="2020" name="mSystems">
        <title>Genome- and Community-Level Interaction Insights into Carbon Utilization and Element Cycling Functions of Hydrothermarchaeota in Hydrothermal Sediment.</title>
        <authorList>
            <person name="Zhou Z."/>
            <person name="Liu Y."/>
            <person name="Xu W."/>
            <person name="Pan J."/>
            <person name="Luo Z.H."/>
            <person name="Li M."/>
        </authorList>
    </citation>
    <scope>NUCLEOTIDE SEQUENCE [LARGE SCALE GENOMIC DNA]</scope>
    <source>
        <strain evidence="3">HyVt-456</strain>
    </source>
</reference>
<dbReference type="EMBL" id="DRLD01000096">
    <property type="protein sequence ID" value="HED09734.1"/>
    <property type="molecule type" value="Genomic_DNA"/>
</dbReference>
<dbReference type="NCBIfam" id="TIGR04183">
    <property type="entry name" value="Por_Secre_tail"/>
    <property type="match status" value="1"/>
</dbReference>
<dbReference type="InterPro" id="IPR003961">
    <property type="entry name" value="FN3_dom"/>
</dbReference>
<feature type="domain" description="PKD" evidence="1">
    <location>
        <begin position="247"/>
        <end position="295"/>
    </location>
</feature>
<dbReference type="Gene3D" id="2.60.40.10">
    <property type="entry name" value="Immunoglobulins"/>
    <property type="match status" value="2"/>
</dbReference>
<evidence type="ECO:0000313" key="3">
    <source>
        <dbReference type="EMBL" id="HED09734.1"/>
    </source>
</evidence>
<feature type="domain" description="Fibronectin type-III" evidence="2">
    <location>
        <begin position="426"/>
        <end position="518"/>
    </location>
</feature>
<protein>
    <submittedName>
        <fullName evidence="3">T9SS type A sorting domain-containing protein</fullName>
    </submittedName>
</protein>
<dbReference type="SUPFAM" id="SSF49299">
    <property type="entry name" value="PKD domain"/>
    <property type="match status" value="1"/>
</dbReference>
<dbReference type="PROSITE" id="PS50853">
    <property type="entry name" value="FN3"/>
    <property type="match status" value="1"/>
</dbReference>
<evidence type="ECO:0000259" key="2">
    <source>
        <dbReference type="PROSITE" id="PS50853"/>
    </source>
</evidence>
<dbReference type="Proteomes" id="UP000886005">
    <property type="component" value="Unassembled WGS sequence"/>
</dbReference>
<dbReference type="CDD" id="cd00146">
    <property type="entry name" value="PKD"/>
    <property type="match status" value="1"/>
</dbReference>
<dbReference type="Pfam" id="PF18911">
    <property type="entry name" value="PKD_4"/>
    <property type="match status" value="1"/>
</dbReference>
<dbReference type="Gene3D" id="2.60.40.4070">
    <property type="match status" value="1"/>
</dbReference>